<feature type="domain" description="Multidrug resistance protein MdtA-like beta-barrel" evidence="7">
    <location>
        <begin position="202"/>
        <end position="285"/>
    </location>
</feature>
<reference evidence="10" key="1">
    <citation type="journal article" date="2019" name="Int. J. Syst. Evol. Microbiol.">
        <title>The Global Catalogue of Microorganisms (GCM) 10K type strain sequencing project: providing services to taxonomists for standard genome sequencing and annotation.</title>
        <authorList>
            <consortium name="The Broad Institute Genomics Platform"/>
            <consortium name="The Broad Institute Genome Sequencing Center for Infectious Disease"/>
            <person name="Wu L."/>
            <person name="Ma J."/>
        </authorList>
    </citation>
    <scope>NUCLEOTIDE SEQUENCE [LARGE SCALE GENOMIC DNA]</scope>
    <source>
        <strain evidence="10">KCTC 52237</strain>
    </source>
</reference>
<evidence type="ECO:0000256" key="4">
    <source>
        <dbReference type="SAM" id="SignalP"/>
    </source>
</evidence>
<dbReference type="Gene3D" id="1.10.287.470">
    <property type="entry name" value="Helix hairpin bin"/>
    <property type="match status" value="1"/>
</dbReference>
<dbReference type="InterPro" id="IPR058627">
    <property type="entry name" value="MdtA-like_C"/>
</dbReference>
<dbReference type="InterPro" id="IPR058626">
    <property type="entry name" value="MdtA-like_b-barrel"/>
</dbReference>
<dbReference type="InterPro" id="IPR058625">
    <property type="entry name" value="MdtA-like_BSH"/>
</dbReference>
<evidence type="ECO:0000256" key="2">
    <source>
        <dbReference type="ARBA" id="ARBA00009477"/>
    </source>
</evidence>
<feature type="coiled-coil region" evidence="3">
    <location>
        <begin position="89"/>
        <end position="161"/>
    </location>
</feature>
<evidence type="ECO:0000256" key="3">
    <source>
        <dbReference type="SAM" id="Coils"/>
    </source>
</evidence>
<keyword evidence="3" id="KW-0175">Coiled coil</keyword>
<comment type="subcellular location">
    <subcellularLocation>
        <location evidence="1">Cell inner membrane</location>
        <topology evidence="1">Lipid-anchor</topology>
    </subcellularLocation>
</comment>
<evidence type="ECO:0000259" key="5">
    <source>
        <dbReference type="Pfam" id="PF25876"/>
    </source>
</evidence>
<sequence>MCIRPLAVALLCVLVVGCNKSAPAKPNPAQVSVQQPERRTINVERDFIGEVAAVEEAEIRSKVNGRVISVEFQEGSLVQQGQPLFRIDSDSLTAAVNEAKANLAKAEADQTKVLADEQRYKTLVEKGTISRQAYDDIINKVAQSKAALDTAQAQLKQAQTMLQESAIVSPYNGRIGRAQVKVGELVTANQTLMATVSTTESVRVDFALSERDYLELVRPILESEQPRPLIPVSLILADGSLYPESGLITFSDRRIASETGTFAVAATFPNPREVLRPGMFGRIRAVVKQVDNALLVPNRALQEVLDRTFISLVDANGKVEQREVKTGAQASGYVQITSGLSDGEQVIVDGHHKARPGMTVIAVPLDTATDASSATQGN</sequence>
<dbReference type="NCBIfam" id="TIGR01730">
    <property type="entry name" value="RND_mfp"/>
    <property type="match status" value="1"/>
</dbReference>
<evidence type="ECO:0000256" key="1">
    <source>
        <dbReference type="ARBA" id="ARBA00004519"/>
    </source>
</evidence>
<dbReference type="PANTHER" id="PTHR30158">
    <property type="entry name" value="ACRA/E-RELATED COMPONENT OF DRUG EFFLUX TRANSPORTER"/>
    <property type="match status" value="1"/>
</dbReference>
<dbReference type="RefSeq" id="WP_378119875.1">
    <property type="nucleotide sequence ID" value="NZ_JBHRTF010000004.1"/>
</dbReference>
<dbReference type="PROSITE" id="PS51257">
    <property type="entry name" value="PROKAR_LIPOPROTEIN"/>
    <property type="match status" value="1"/>
</dbReference>
<evidence type="ECO:0000259" key="8">
    <source>
        <dbReference type="Pfam" id="PF25967"/>
    </source>
</evidence>
<comment type="similarity">
    <text evidence="2">Belongs to the membrane fusion protein (MFP) (TC 8.A.1) family.</text>
</comment>
<dbReference type="SUPFAM" id="SSF111369">
    <property type="entry name" value="HlyD-like secretion proteins"/>
    <property type="match status" value="1"/>
</dbReference>
<organism evidence="9 10">
    <name type="scientific">Cellvibrio fontiphilus</name>
    <dbReference type="NCBI Taxonomy" id="1815559"/>
    <lineage>
        <taxon>Bacteria</taxon>
        <taxon>Pseudomonadati</taxon>
        <taxon>Pseudomonadota</taxon>
        <taxon>Gammaproteobacteria</taxon>
        <taxon>Cellvibrionales</taxon>
        <taxon>Cellvibrionaceae</taxon>
        <taxon>Cellvibrio</taxon>
    </lineage>
</organism>
<dbReference type="Gene3D" id="2.40.30.170">
    <property type="match status" value="1"/>
</dbReference>
<dbReference type="EMBL" id="JBHRTF010000004">
    <property type="protein sequence ID" value="MFC3116537.1"/>
    <property type="molecule type" value="Genomic_DNA"/>
</dbReference>
<dbReference type="Pfam" id="PF25944">
    <property type="entry name" value="Beta-barrel_RND"/>
    <property type="match status" value="1"/>
</dbReference>
<feature type="domain" description="Multidrug resistance protein MdtA-like alpha-helical hairpin" evidence="5">
    <location>
        <begin position="96"/>
        <end position="163"/>
    </location>
</feature>
<proteinExistence type="inferred from homology"/>
<dbReference type="Pfam" id="PF25876">
    <property type="entry name" value="HH_MFP_RND"/>
    <property type="match status" value="1"/>
</dbReference>
<comment type="caution">
    <text evidence="9">The sequence shown here is derived from an EMBL/GenBank/DDBJ whole genome shotgun (WGS) entry which is preliminary data.</text>
</comment>
<gene>
    <name evidence="9" type="ORF">ACFODX_13275</name>
</gene>
<evidence type="ECO:0000259" key="6">
    <source>
        <dbReference type="Pfam" id="PF25917"/>
    </source>
</evidence>
<feature type="signal peptide" evidence="4">
    <location>
        <begin position="1"/>
        <end position="24"/>
    </location>
</feature>
<dbReference type="Pfam" id="PF25967">
    <property type="entry name" value="RND-MFP_C"/>
    <property type="match status" value="1"/>
</dbReference>
<dbReference type="Gene3D" id="2.40.420.20">
    <property type="match status" value="1"/>
</dbReference>
<dbReference type="Pfam" id="PF25917">
    <property type="entry name" value="BSH_RND"/>
    <property type="match status" value="1"/>
</dbReference>
<protein>
    <submittedName>
        <fullName evidence="9">Efflux RND transporter periplasmic adaptor subunit</fullName>
    </submittedName>
</protein>
<feature type="domain" description="Multidrug resistance protein MdtA-like barrel-sandwich hybrid" evidence="6">
    <location>
        <begin position="56"/>
        <end position="196"/>
    </location>
</feature>
<dbReference type="InterPro" id="IPR058624">
    <property type="entry name" value="MdtA-like_HH"/>
</dbReference>
<name>A0ABV7FJ94_9GAMM</name>
<evidence type="ECO:0000313" key="9">
    <source>
        <dbReference type="EMBL" id="MFC3116537.1"/>
    </source>
</evidence>
<evidence type="ECO:0000259" key="7">
    <source>
        <dbReference type="Pfam" id="PF25944"/>
    </source>
</evidence>
<accession>A0ABV7FJ94</accession>
<feature type="chain" id="PRO_5045848561" evidence="4">
    <location>
        <begin position="25"/>
        <end position="378"/>
    </location>
</feature>
<keyword evidence="4" id="KW-0732">Signal</keyword>
<feature type="domain" description="Multidrug resistance protein MdtA-like C-terminal permuted SH3" evidence="8">
    <location>
        <begin position="292"/>
        <end position="351"/>
    </location>
</feature>
<keyword evidence="10" id="KW-1185">Reference proteome</keyword>
<evidence type="ECO:0000313" key="10">
    <source>
        <dbReference type="Proteomes" id="UP001595555"/>
    </source>
</evidence>
<dbReference type="Gene3D" id="2.40.50.100">
    <property type="match status" value="1"/>
</dbReference>
<dbReference type="Proteomes" id="UP001595555">
    <property type="component" value="Unassembled WGS sequence"/>
</dbReference>
<dbReference type="InterPro" id="IPR006143">
    <property type="entry name" value="RND_pump_MFP"/>
</dbReference>